<gene>
    <name evidence="2" type="ORF">CBR_g39289</name>
</gene>
<organism evidence="2 3">
    <name type="scientific">Chara braunii</name>
    <name type="common">Braun's stonewort</name>
    <dbReference type="NCBI Taxonomy" id="69332"/>
    <lineage>
        <taxon>Eukaryota</taxon>
        <taxon>Viridiplantae</taxon>
        <taxon>Streptophyta</taxon>
        <taxon>Charophyceae</taxon>
        <taxon>Charales</taxon>
        <taxon>Characeae</taxon>
        <taxon>Chara</taxon>
    </lineage>
</organism>
<feature type="region of interest" description="Disordered" evidence="1">
    <location>
        <begin position="76"/>
        <end position="121"/>
    </location>
</feature>
<feature type="compositionally biased region" description="Polar residues" evidence="1">
    <location>
        <begin position="97"/>
        <end position="114"/>
    </location>
</feature>
<feature type="compositionally biased region" description="Polar residues" evidence="1">
    <location>
        <begin position="14"/>
        <end position="28"/>
    </location>
</feature>
<evidence type="ECO:0000256" key="1">
    <source>
        <dbReference type="SAM" id="MobiDB-lite"/>
    </source>
</evidence>
<sequence length="148" mass="16868">MQKLLKEIEKLQLAQSATAKNDSASTSRPPDDALLAKMMQEHEEMKMKLEAAAVANKHVETVEESLRMIKQQHELAMQEAESWKREALRSGNKRSRLATSPPSQLKMPSTTPRKSSVERPTVDPTQLAQLHMLEVNTLKELRLQELNW</sequence>
<dbReference type="Proteomes" id="UP000265515">
    <property type="component" value="Unassembled WGS sequence"/>
</dbReference>
<accession>A0A388K146</accession>
<evidence type="ECO:0000313" key="3">
    <source>
        <dbReference type="Proteomes" id="UP000265515"/>
    </source>
</evidence>
<comment type="caution">
    <text evidence="2">The sequence shown here is derived from an EMBL/GenBank/DDBJ whole genome shotgun (WGS) entry which is preliminary data.</text>
</comment>
<proteinExistence type="predicted"/>
<dbReference type="AlphaFoldDB" id="A0A388K146"/>
<keyword evidence="3" id="KW-1185">Reference proteome</keyword>
<feature type="region of interest" description="Disordered" evidence="1">
    <location>
        <begin position="14"/>
        <end position="33"/>
    </location>
</feature>
<dbReference type="EMBL" id="BFEA01000042">
    <property type="protein sequence ID" value="GBG63745.1"/>
    <property type="molecule type" value="Genomic_DNA"/>
</dbReference>
<dbReference type="Gramene" id="GBG63745">
    <property type="protein sequence ID" value="GBG63745"/>
    <property type="gene ID" value="CBR_g39289"/>
</dbReference>
<protein>
    <submittedName>
        <fullName evidence="2">Uncharacterized protein</fullName>
    </submittedName>
</protein>
<evidence type="ECO:0000313" key="2">
    <source>
        <dbReference type="EMBL" id="GBG63745.1"/>
    </source>
</evidence>
<name>A0A388K146_CHABU</name>
<reference evidence="2 3" key="1">
    <citation type="journal article" date="2018" name="Cell">
        <title>The Chara Genome: Secondary Complexity and Implications for Plant Terrestrialization.</title>
        <authorList>
            <person name="Nishiyama T."/>
            <person name="Sakayama H."/>
            <person name="Vries J.D."/>
            <person name="Buschmann H."/>
            <person name="Saint-Marcoux D."/>
            <person name="Ullrich K.K."/>
            <person name="Haas F.B."/>
            <person name="Vanderstraeten L."/>
            <person name="Becker D."/>
            <person name="Lang D."/>
            <person name="Vosolsobe S."/>
            <person name="Rombauts S."/>
            <person name="Wilhelmsson P.K.I."/>
            <person name="Janitza P."/>
            <person name="Kern R."/>
            <person name="Heyl A."/>
            <person name="Rumpler F."/>
            <person name="Villalobos L.I.A.C."/>
            <person name="Clay J.M."/>
            <person name="Skokan R."/>
            <person name="Toyoda A."/>
            <person name="Suzuki Y."/>
            <person name="Kagoshima H."/>
            <person name="Schijlen E."/>
            <person name="Tajeshwar N."/>
            <person name="Catarino B."/>
            <person name="Hetherington A.J."/>
            <person name="Saltykova A."/>
            <person name="Bonnot C."/>
            <person name="Breuninger H."/>
            <person name="Symeonidi A."/>
            <person name="Radhakrishnan G.V."/>
            <person name="Van Nieuwerburgh F."/>
            <person name="Deforce D."/>
            <person name="Chang C."/>
            <person name="Karol K.G."/>
            <person name="Hedrich R."/>
            <person name="Ulvskov P."/>
            <person name="Glockner G."/>
            <person name="Delwiche C.F."/>
            <person name="Petrasek J."/>
            <person name="Van de Peer Y."/>
            <person name="Friml J."/>
            <person name="Beilby M."/>
            <person name="Dolan L."/>
            <person name="Kohara Y."/>
            <person name="Sugano S."/>
            <person name="Fujiyama A."/>
            <person name="Delaux P.-M."/>
            <person name="Quint M."/>
            <person name="TheiBen G."/>
            <person name="Hagemann M."/>
            <person name="Harholt J."/>
            <person name="Dunand C."/>
            <person name="Zachgo S."/>
            <person name="Langdale J."/>
            <person name="Maumus F."/>
            <person name="Straeten D.V.D."/>
            <person name="Gould S.B."/>
            <person name="Rensing S.A."/>
        </authorList>
    </citation>
    <scope>NUCLEOTIDE SEQUENCE [LARGE SCALE GENOMIC DNA]</scope>
    <source>
        <strain evidence="2 3">S276</strain>
    </source>
</reference>